<organism evidence="2 3">
    <name type="scientific">Gigaspora rosea</name>
    <dbReference type="NCBI Taxonomy" id="44941"/>
    <lineage>
        <taxon>Eukaryota</taxon>
        <taxon>Fungi</taxon>
        <taxon>Fungi incertae sedis</taxon>
        <taxon>Mucoromycota</taxon>
        <taxon>Glomeromycotina</taxon>
        <taxon>Glomeromycetes</taxon>
        <taxon>Diversisporales</taxon>
        <taxon>Gigasporaceae</taxon>
        <taxon>Gigaspora</taxon>
    </lineage>
</organism>
<feature type="transmembrane region" description="Helical" evidence="1">
    <location>
        <begin position="71"/>
        <end position="88"/>
    </location>
</feature>
<feature type="transmembrane region" description="Helical" evidence="1">
    <location>
        <begin position="94"/>
        <end position="116"/>
    </location>
</feature>
<evidence type="ECO:0000313" key="2">
    <source>
        <dbReference type="EMBL" id="RIB17633.1"/>
    </source>
</evidence>
<comment type="caution">
    <text evidence="2">The sequence shown here is derived from an EMBL/GenBank/DDBJ whole genome shotgun (WGS) entry which is preliminary data.</text>
</comment>
<keyword evidence="1" id="KW-1133">Transmembrane helix</keyword>
<keyword evidence="1" id="KW-0812">Transmembrane</keyword>
<sequence length="117" mass="13558">MSNVRGWYSGIFMAFIWYFYGVCMLEMDEAGNFKYFNMKFTKNFGMHFEQIQGVGEIFWNRSPIWRRHSSLMLSLLVLLFIAGVVIAWCRRCLVSSLLGIIVQFGVAIVAIVLSLVR</sequence>
<reference evidence="2 3" key="1">
    <citation type="submission" date="2018-06" db="EMBL/GenBank/DDBJ databases">
        <title>Comparative genomics reveals the genomic features of Rhizophagus irregularis, R. cerebriforme, R. diaphanum and Gigaspora rosea, and their symbiotic lifestyle signature.</title>
        <authorList>
            <person name="Morin E."/>
            <person name="San Clemente H."/>
            <person name="Chen E.C.H."/>
            <person name="De La Providencia I."/>
            <person name="Hainaut M."/>
            <person name="Kuo A."/>
            <person name="Kohler A."/>
            <person name="Murat C."/>
            <person name="Tang N."/>
            <person name="Roy S."/>
            <person name="Loubradou J."/>
            <person name="Henrissat B."/>
            <person name="Grigoriev I.V."/>
            <person name="Corradi N."/>
            <person name="Roux C."/>
            <person name="Martin F.M."/>
        </authorList>
    </citation>
    <scope>NUCLEOTIDE SEQUENCE [LARGE SCALE GENOMIC DNA]</scope>
    <source>
        <strain evidence="2 3">DAOM 194757</strain>
    </source>
</reference>
<proteinExistence type="predicted"/>
<evidence type="ECO:0000313" key="3">
    <source>
        <dbReference type="Proteomes" id="UP000266673"/>
    </source>
</evidence>
<evidence type="ECO:0000256" key="1">
    <source>
        <dbReference type="SAM" id="Phobius"/>
    </source>
</evidence>
<accession>A0A397VCA6</accession>
<keyword evidence="1" id="KW-0472">Membrane</keyword>
<protein>
    <submittedName>
        <fullName evidence="2">Uncharacterized protein</fullName>
    </submittedName>
</protein>
<gene>
    <name evidence="2" type="ORF">C2G38_2186804</name>
</gene>
<keyword evidence="3" id="KW-1185">Reference proteome</keyword>
<dbReference type="AlphaFoldDB" id="A0A397VCA6"/>
<name>A0A397VCA6_9GLOM</name>
<dbReference type="EMBL" id="QKWP01000593">
    <property type="protein sequence ID" value="RIB17633.1"/>
    <property type="molecule type" value="Genomic_DNA"/>
</dbReference>
<dbReference type="Proteomes" id="UP000266673">
    <property type="component" value="Unassembled WGS sequence"/>
</dbReference>
<feature type="transmembrane region" description="Helical" evidence="1">
    <location>
        <begin position="6"/>
        <end position="25"/>
    </location>
</feature>